<dbReference type="eggNOG" id="ENOG502RY4Z">
    <property type="taxonomic scope" value="Eukaryota"/>
</dbReference>
<dbReference type="KEGG" id="egt:105964708"/>
<evidence type="ECO:0000313" key="3">
    <source>
        <dbReference type="EMBL" id="EYU45267.1"/>
    </source>
</evidence>
<dbReference type="OrthoDB" id="197400at2759"/>
<gene>
    <name evidence="3" type="ORF">MIMGU_mgv1a010478mg</name>
</gene>
<sequence>MGKSGDLWDDSALLKAFDGAVSKYKKMHGLSAVTEGEIVDNNTEEKLPTAEADNGSSGLVDNNTEHVKKNDDSYADVETTAKIGETANNLHLLQINENLSLEIENCAMESHNVRSQNEAAWGSINQEQYNQLLSKYYEIEDQRQKILQQLNQCNNWNYQNPISNTSTSEEYYRASLPQQPYDTVTCYCSYGCQNWVVPCDSLTASCPDAICKDARKGHSISHEESDDIVKIAMDAAKRAVSSITQDASIKAGVSANEGNSVEINAQSTESSKTETDLAAVLNAWYSAGFYTGKYLSEQQSVEKKIKRGNGL</sequence>
<dbReference type="OMA" id="KYKIMHS"/>
<dbReference type="PhylomeDB" id="A0A022RXM7"/>
<name>A0A022RXM7_ERYGU</name>
<proteinExistence type="predicted"/>
<feature type="region of interest" description="Disordered" evidence="1">
    <location>
        <begin position="39"/>
        <end position="63"/>
    </location>
</feature>
<dbReference type="Proteomes" id="UP000030748">
    <property type="component" value="Unassembled WGS sequence"/>
</dbReference>
<feature type="domain" description="Survival Motor Neuron Gemin2-binding" evidence="2">
    <location>
        <begin position="1"/>
        <end position="29"/>
    </location>
</feature>
<evidence type="ECO:0000256" key="1">
    <source>
        <dbReference type="SAM" id="MobiDB-lite"/>
    </source>
</evidence>
<dbReference type="STRING" id="4155.A0A022RXM7"/>
<dbReference type="PANTHER" id="PTHR39267">
    <property type="entry name" value="SURVIVAL MOTOR NEURON-LIKE PROTEIN 1"/>
    <property type="match status" value="1"/>
</dbReference>
<accession>A0A022RXM7</accession>
<dbReference type="EMBL" id="KI630190">
    <property type="protein sequence ID" value="EYU45267.1"/>
    <property type="molecule type" value="Genomic_DNA"/>
</dbReference>
<dbReference type="InterPro" id="IPR049481">
    <property type="entry name" value="SMN_G2-BD"/>
</dbReference>
<dbReference type="InterPro" id="IPR040424">
    <property type="entry name" value="Smn1"/>
</dbReference>
<organism evidence="3 4">
    <name type="scientific">Erythranthe guttata</name>
    <name type="common">Yellow monkey flower</name>
    <name type="synonym">Mimulus guttatus</name>
    <dbReference type="NCBI Taxonomy" id="4155"/>
    <lineage>
        <taxon>Eukaryota</taxon>
        <taxon>Viridiplantae</taxon>
        <taxon>Streptophyta</taxon>
        <taxon>Embryophyta</taxon>
        <taxon>Tracheophyta</taxon>
        <taxon>Spermatophyta</taxon>
        <taxon>Magnoliopsida</taxon>
        <taxon>eudicotyledons</taxon>
        <taxon>Gunneridae</taxon>
        <taxon>Pentapetalae</taxon>
        <taxon>asterids</taxon>
        <taxon>lamiids</taxon>
        <taxon>Lamiales</taxon>
        <taxon>Phrymaceae</taxon>
        <taxon>Erythranthe</taxon>
    </lineage>
</organism>
<evidence type="ECO:0000313" key="4">
    <source>
        <dbReference type="Proteomes" id="UP000030748"/>
    </source>
</evidence>
<dbReference type="Pfam" id="PF20636">
    <property type="entry name" value="SMN_G2-BD"/>
    <property type="match status" value="1"/>
</dbReference>
<dbReference type="AlphaFoldDB" id="A0A022RXM7"/>
<dbReference type="PANTHER" id="PTHR39267:SF1">
    <property type="entry name" value="SURVIVAL MOTOR NEURON PROTEIN"/>
    <property type="match status" value="1"/>
</dbReference>
<keyword evidence="4" id="KW-1185">Reference proteome</keyword>
<protein>
    <recommendedName>
        <fullName evidence="2">Survival Motor Neuron Gemin2-binding domain-containing protein</fullName>
    </recommendedName>
</protein>
<dbReference type="CDD" id="cd22851">
    <property type="entry name" value="SMN_N"/>
    <property type="match status" value="1"/>
</dbReference>
<evidence type="ECO:0000259" key="2">
    <source>
        <dbReference type="Pfam" id="PF20636"/>
    </source>
</evidence>
<reference evidence="3 4" key="1">
    <citation type="journal article" date="2013" name="Proc. Natl. Acad. Sci. U.S.A.">
        <title>Fine-scale variation in meiotic recombination in Mimulus inferred from population shotgun sequencing.</title>
        <authorList>
            <person name="Hellsten U."/>
            <person name="Wright K.M."/>
            <person name="Jenkins J."/>
            <person name="Shu S."/>
            <person name="Yuan Y."/>
            <person name="Wessler S.R."/>
            <person name="Schmutz J."/>
            <person name="Willis J.H."/>
            <person name="Rokhsar D.S."/>
        </authorList>
    </citation>
    <scope>NUCLEOTIDE SEQUENCE [LARGE SCALE GENOMIC DNA]</scope>
    <source>
        <strain evidence="4">cv. DUN x IM62</strain>
    </source>
</reference>